<dbReference type="RefSeq" id="WP_238014516.1">
    <property type="nucleotide sequence ID" value="NZ_CACRUQ010000028.1"/>
</dbReference>
<evidence type="ECO:0000313" key="1">
    <source>
        <dbReference type="EMBL" id="VYU49396.1"/>
    </source>
</evidence>
<organism evidence="1">
    <name type="scientific">[Ruminococcus] torques</name>
    <dbReference type="NCBI Taxonomy" id="33039"/>
    <lineage>
        <taxon>Bacteria</taxon>
        <taxon>Bacillati</taxon>
        <taxon>Bacillota</taxon>
        <taxon>Clostridia</taxon>
        <taxon>Lachnospirales</taxon>
        <taxon>Lachnospiraceae</taxon>
        <taxon>Mediterraneibacter</taxon>
    </lineage>
</organism>
<gene>
    <name evidence="1" type="ORF">RTLFYP15_02663</name>
</gene>
<dbReference type="EMBL" id="CACRUQ010000028">
    <property type="protein sequence ID" value="VYU49396.1"/>
    <property type="molecule type" value="Genomic_DNA"/>
</dbReference>
<proteinExistence type="predicted"/>
<name>A0A6N3FC01_9FIRM</name>
<protein>
    <submittedName>
        <fullName evidence="1">Uncharacterized protein</fullName>
    </submittedName>
</protein>
<sequence>MKIQNVTDASFRKYGKIITEYSFEKISMIQPK</sequence>
<dbReference type="AlphaFoldDB" id="A0A6N3FC01"/>
<reference evidence="1" key="1">
    <citation type="submission" date="2019-11" db="EMBL/GenBank/DDBJ databases">
        <authorList>
            <person name="Feng L."/>
        </authorList>
    </citation>
    <scope>NUCLEOTIDE SEQUENCE</scope>
    <source>
        <strain evidence="1">RtorquesLFYP15</strain>
    </source>
</reference>
<accession>A0A6N3FC01</accession>